<gene>
    <name evidence="3" type="ORF">Micbo1qcDRAFT_208134</name>
</gene>
<feature type="region of interest" description="Disordered" evidence="2">
    <location>
        <begin position="1"/>
        <end position="35"/>
    </location>
</feature>
<feature type="coiled-coil region" evidence="1">
    <location>
        <begin position="37"/>
        <end position="78"/>
    </location>
</feature>
<evidence type="ECO:0000256" key="1">
    <source>
        <dbReference type="SAM" id="Coils"/>
    </source>
</evidence>
<proteinExistence type="predicted"/>
<evidence type="ECO:0000313" key="4">
    <source>
        <dbReference type="Proteomes" id="UP000070501"/>
    </source>
</evidence>
<dbReference type="OrthoDB" id="4505928at2759"/>
<dbReference type="CDD" id="cd14688">
    <property type="entry name" value="bZIP_YAP"/>
    <property type="match status" value="1"/>
</dbReference>
<keyword evidence="1" id="KW-0175">Coiled coil</keyword>
<evidence type="ECO:0000256" key="2">
    <source>
        <dbReference type="SAM" id="MobiDB-lite"/>
    </source>
</evidence>
<dbReference type="AlphaFoldDB" id="A0A136IRF1"/>
<evidence type="ECO:0008006" key="5">
    <source>
        <dbReference type="Google" id="ProtNLM"/>
    </source>
</evidence>
<accession>A0A136IRF1</accession>
<protein>
    <recommendedName>
        <fullName evidence="5">BZIP domain-containing protein</fullName>
    </recommendedName>
</protein>
<reference evidence="4" key="1">
    <citation type="submission" date="2016-02" db="EMBL/GenBank/DDBJ databases">
        <title>Draft genome sequence of Microdochium bolleyi, a fungal endophyte of beachgrass.</title>
        <authorList>
            <consortium name="DOE Joint Genome Institute"/>
            <person name="David A.S."/>
            <person name="May G."/>
            <person name="Haridas S."/>
            <person name="Lim J."/>
            <person name="Wang M."/>
            <person name="Labutti K."/>
            <person name="Lipzen A."/>
            <person name="Barry K."/>
            <person name="Grigoriev I.V."/>
        </authorList>
    </citation>
    <scope>NUCLEOTIDE SEQUENCE [LARGE SCALE GENOMIC DNA]</scope>
    <source>
        <strain evidence="4">J235TASD1</strain>
    </source>
</reference>
<keyword evidence="4" id="KW-1185">Reference proteome</keyword>
<organism evidence="3 4">
    <name type="scientific">Microdochium bolleyi</name>
    <dbReference type="NCBI Taxonomy" id="196109"/>
    <lineage>
        <taxon>Eukaryota</taxon>
        <taxon>Fungi</taxon>
        <taxon>Dikarya</taxon>
        <taxon>Ascomycota</taxon>
        <taxon>Pezizomycotina</taxon>
        <taxon>Sordariomycetes</taxon>
        <taxon>Xylariomycetidae</taxon>
        <taxon>Xylariales</taxon>
        <taxon>Microdochiaceae</taxon>
        <taxon>Microdochium</taxon>
    </lineage>
</organism>
<sequence length="252" mass="27862">MSTKPRELPPPGIVPRWSANPTTNRADRVRVNQRRHRQRVKDRITALESRLTSTQQQLEQALAKIEQLTADLRRAGIQHSEGAPVKVSPQAKTFGCTGEDGITACPGLRGHCQSLDHDLPLPQSPQQGGLMTRRALPSNMCPQKDDEAPPREEATYIGQFSRHVNSLVDFADAIELGESGKGNPFPKLKDGESAMLCRDAYKIITGQKGNGLDEKAMVMWLRPGFRSPNASQDGCRVETGFLFSYLDHLNPL</sequence>
<dbReference type="STRING" id="196109.A0A136IRF1"/>
<dbReference type="Proteomes" id="UP000070501">
    <property type="component" value="Unassembled WGS sequence"/>
</dbReference>
<dbReference type="Gene3D" id="1.20.5.170">
    <property type="match status" value="1"/>
</dbReference>
<name>A0A136IRF1_9PEZI</name>
<dbReference type="InParanoid" id="A0A136IRF1"/>
<dbReference type="EMBL" id="KQ964262">
    <property type="protein sequence ID" value="KXJ87512.1"/>
    <property type="molecule type" value="Genomic_DNA"/>
</dbReference>
<evidence type="ECO:0000313" key="3">
    <source>
        <dbReference type="EMBL" id="KXJ87512.1"/>
    </source>
</evidence>